<gene>
    <name evidence="2" type="ORF">AAFH96_33390</name>
</gene>
<sequence>MTLAWRGTGEWVDAGYRAHCQERARTAAVMRATAEQLRQAAAILYSSAAATPSGQRATRLRALGDAVLVQADDITARADRLGRDGGWDESLRPSGRLRHKAGAAGGDDERPLP</sequence>
<organism evidence="2 3">
    <name type="scientific">Polymorphospora lycopeni</name>
    <dbReference type="NCBI Taxonomy" id="3140240"/>
    <lineage>
        <taxon>Bacteria</taxon>
        <taxon>Bacillati</taxon>
        <taxon>Actinomycetota</taxon>
        <taxon>Actinomycetes</taxon>
        <taxon>Micromonosporales</taxon>
        <taxon>Micromonosporaceae</taxon>
        <taxon>Polymorphospora</taxon>
    </lineage>
</organism>
<keyword evidence="3" id="KW-1185">Reference proteome</keyword>
<dbReference type="EMBL" id="JBCGDC010000182">
    <property type="protein sequence ID" value="MFB6397942.1"/>
    <property type="molecule type" value="Genomic_DNA"/>
</dbReference>
<feature type="region of interest" description="Disordered" evidence="1">
    <location>
        <begin position="79"/>
        <end position="113"/>
    </location>
</feature>
<evidence type="ECO:0000256" key="1">
    <source>
        <dbReference type="SAM" id="MobiDB-lite"/>
    </source>
</evidence>
<name>A0ABV5D0Z9_9ACTN</name>
<reference evidence="2 3" key="1">
    <citation type="submission" date="2024-04" db="EMBL/GenBank/DDBJ databases">
        <title>Polymorphospora sp. isolated from Baiyangdian Lake in Xiong'an New Area.</title>
        <authorList>
            <person name="Zhang X."/>
            <person name="Liu J."/>
        </authorList>
    </citation>
    <scope>NUCLEOTIDE SEQUENCE [LARGE SCALE GENOMIC DNA]</scope>
    <source>
        <strain evidence="2 3">2-325</strain>
    </source>
</reference>
<dbReference type="RefSeq" id="WP_375736863.1">
    <property type="nucleotide sequence ID" value="NZ_JBCGDC010000182.1"/>
</dbReference>
<comment type="caution">
    <text evidence="2">The sequence shown here is derived from an EMBL/GenBank/DDBJ whole genome shotgun (WGS) entry which is preliminary data.</text>
</comment>
<evidence type="ECO:0000313" key="2">
    <source>
        <dbReference type="EMBL" id="MFB6397942.1"/>
    </source>
</evidence>
<accession>A0ABV5D0Z9</accession>
<protein>
    <submittedName>
        <fullName evidence="2">Uncharacterized protein</fullName>
    </submittedName>
</protein>
<feature type="compositionally biased region" description="Basic and acidic residues" evidence="1">
    <location>
        <begin position="79"/>
        <end position="91"/>
    </location>
</feature>
<dbReference type="Proteomes" id="UP001582793">
    <property type="component" value="Unassembled WGS sequence"/>
</dbReference>
<proteinExistence type="predicted"/>
<evidence type="ECO:0000313" key="3">
    <source>
        <dbReference type="Proteomes" id="UP001582793"/>
    </source>
</evidence>